<reference evidence="10 12" key="2">
    <citation type="journal article" date="2017" name="Front. Microbiol.">
        <title>New Insights into the Diversity of the Genus Faecalibacterium.</title>
        <authorList>
            <person name="Benevides L."/>
            <person name="Burman S."/>
            <person name="Martin R."/>
            <person name="Robert V."/>
            <person name="Thomas M."/>
            <person name="Miquel S."/>
            <person name="Chain F."/>
            <person name="Sokol H."/>
            <person name="Bermudez-Humaran L.G."/>
            <person name="Morrison M."/>
            <person name="Langella P."/>
            <person name="Azevedo V.A."/>
            <person name="Chatel J.M."/>
            <person name="Soares S."/>
        </authorList>
    </citation>
    <scope>NUCLEOTIDE SEQUENCE [LARGE SCALE GENOMIC DNA]</scope>
    <source>
        <strain evidence="10 12">CNCM I 4644</strain>
    </source>
</reference>
<dbReference type="GO" id="GO:0003700">
    <property type="term" value="F:DNA-binding transcription factor activity"/>
    <property type="evidence" value="ECO:0007669"/>
    <property type="project" value="UniProtKB-UniRule"/>
</dbReference>
<comment type="subunit">
    <text evidence="7">Homodimer.</text>
</comment>
<comment type="subcellular location">
    <subcellularLocation>
        <location evidence="7">Cytoplasm</location>
    </subcellularLocation>
</comment>
<evidence type="ECO:0000313" key="9">
    <source>
        <dbReference type="EMBL" id="CUN24733.1"/>
    </source>
</evidence>
<organism evidence="9 11">
    <name type="scientific">Faecalibacterium prausnitzii</name>
    <dbReference type="NCBI Taxonomy" id="853"/>
    <lineage>
        <taxon>Bacteria</taxon>
        <taxon>Bacillati</taxon>
        <taxon>Bacillota</taxon>
        <taxon>Clostridia</taxon>
        <taxon>Eubacteriales</taxon>
        <taxon>Oscillospiraceae</taxon>
        <taxon>Faecalibacterium</taxon>
    </lineage>
</organism>
<dbReference type="Proteomes" id="UP000095649">
    <property type="component" value="Unassembled WGS sequence"/>
</dbReference>
<dbReference type="InterPro" id="IPR036388">
    <property type="entry name" value="WH-like_DNA-bd_sf"/>
</dbReference>
<dbReference type="NCBIfam" id="NF003995">
    <property type="entry name" value="PRK05472.2-4"/>
    <property type="match status" value="1"/>
</dbReference>
<comment type="similarity">
    <text evidence="7">Belongs to the transcriptional regulatory Rex family.</text>
</comment>
<dbReference type="InterPro" id="IPR022876">
    <property type="entry name" value="Tscrpt_rep_Rex"/>
</dbReference>
<dbReference type="OrthoDB" id="9784760at2"/>
<evidence type="ECO:0000256" key="7">
    <source>
        <dbReference type="HAMAP-Rule" id="MF_01131"/>
    </source>
</evidence>
<dbReference type="EMBL" id="CYXN01000049">
    <property type="protein sequence ID" value="CUN24733.1"/>
    <property type="molecule type" value="Genomic_DNA"/>
</dbReference>
<dbReference type="Proteomes" id="UP000220480">
    <property type="component" value="Unassembled WGS sequence"/>
</dbReference>
<dbReference type="Pfam" id="PF02629">
    <property type="entry name" value="CoA_binding"/>
    <property type="match status" value="1"/>
</dbReference>
<dbReference type="InterPro" id="IPR036291">
    <property type="entry name" value="NAD(P)-bd_dom_sf"/>
</dbReference>
<comment type="function">
    <text evidence="7">Modulates transcription in response to changes in cellular NADH/NAD(+) redox state.</text>
</comment>
<dbReference type="NCBIfam" id="NF003994">
    <property type="entry name" value="PRK05472.2-3"/>
    <property type="match status" value="1"/>
</dbReference>
<name>A0A173VC83_9FIRM</name>
<evidence type="ECO:0000313" key="12">
    <source>
        <dbReference type="Proteomes" id="UP000220480"/>
    </source>
</evidence>
<dbReference type="InterPro" id="IPR036390">
    <property type="entry name" value="WH_DNA-bd_sf"/>
</dbReference>
<dbReference type="Gene3D" id="3.40.50.720">
    <property type="entry name" value="NAD(P)-binding Rossmann-like Domain"/>
    <property type="match status" value="1"/>
</dbReference>
<proteinExistence type="inferred from homology"/>
<feature type="binding site" evidence="7">
    <location>
        <begin position="93"/>
        <end position="98"/>
    </location>
    <ligand>
        <name>NAD(+)</name>
        <dbReference type="ChEBI" id="CHEBI:57540"/>
    </ligand>
</feature>
<feature type="DNA-binding region" description="H-T-H motif" evidence="7">
    <location>
        <begin position="17"/>
        <end position="56"/>
    </location>
</feature>
<dbReference type="AlphaFoldDB" id="A0A173VC83"/>
<dbReference type="EMBL" id="NMTZ01000002">
    <property type="protein sequence ID" value="PDX85181.1"/>
    <property type="molecule type" value="Genomic_DNA"/>
</dbReference>
<keyword evidence="3 7" id="KW-0805">Transcription regulation</keyword>
<dbReference type="InterPro" id="IPR009718">
    <property type="entry name" value="Rex_DNA-bd_C_dom"/>
</dbReference>
<evidence type="ECO:0000256" key="2">
    <source>
        <dbReference type="ARBA" id="ARBA00022491"/>
    </source>
</evidence>
<evidence type="ECO:0000313" key="10">
    <source>
        <dbReference type="EMBL" id="PDX85181.1"/>
    </source>
</evidence>
<dbReference type="HAMAP" id="MF_01131">
    <property type="entry name" value="Rex"/>
    <property type="match status" value="1"/>
</dbReference>
<dbReference type="Gene3D" id="1.10.10.10">
    <property type="entry name" value="Winged helix-like DNA-binding domain superfamily/Winged helix DNA-binding domain"/>
    <property type="match status" value="1"/>
</dbReference>
<dbReference type="PANTHER" id="PTHR35786:SF1">
    <property type="entry name" value="REDOX-SENSING TRANSCRIPTIONAL REPRESSOR REX 1"/>
    <property type="match status" value="1"/>
</dbReference>
<sequence length="213" mass="23612">MNTPQKASIPVIKRLPKYYRYLRSLQDDGITSISSRELASQMGTTASQVRQDFNCIGDVNGRQGIGYSVENLLSILESLLFGNGDRLPTILIGCGRLGKAVSRFITTDTNGYKLIAAFDVAENEVGKEISGIRIRHIDELEAFCEENKPKVAVLCVPRDGAQQVSGRLVDLGIEGFWNFSHYDLSVPYPDVVVENVHLGDSLMSLGYRLRNQE</sequence>
<dbReference type="SUPFAM" id="SSF46785">
    <property type="entry name" value="Winged helix' DNA-binding domain"/>
    <property type="match status" value="1"/>
</dbReference>
<dbReference type="RefSeq" id="WP_055187049.1">
    <property type="nucleotide sequence ID" value="NZ_CYXN01000049.1"/>
</dbReference>
<keyword evidence="6 7" id="KW-0804">Transcription</keyword>
<keyword evidence="1 7" id="KW-0963">Cytoplasm</keyword>
<evidence type="ECO:0000256" key="6">
    <source>
        <dbReference type="ARBA" id="ARBA00023163"/>
    </source>
</evidence>
<evidence type="ECO:0000256" key="1">
    <source>
        <dbReference type="ARBA" id="ARBA00022490"/>
    </source>
</evidence>
<keyword evidence="4 7" id="KW-0520">NAD</keyword>
<gene>
    <name evidence="7 9" type="primary">rex</name>
    <name evidence="10" type="ORF">CGS59_00935</name>
    <name evidence="9" type="ORF">ERS852582_02784</name>
</gene>
<dbReference type="InterPro" id="IPR003781">
    <property type="entry name" value="CoA-bd"/>
</dbReference>
<dbReference type="PANTHER" id="PTHR35786">
    <property type="entry name" value="REDOX-SENSING TRANSCRIPTIONAL REPRESSOR REX"/>
    <property type="match status" value="1"/>
</dbReference>
<dbReference type="SUPFAM" id="SSF51735">
    <property type="entry name" value="NAD(P)-binding Rossmann-fold domains"/>
    <property type="match status" value="1"/>
</dbReference>
<evidence type="ECO:0000259" key="8">
    <source>
        <dbReference type="SMART" id="SM00881"/>
    </source>
</evidence>
<dbReference type="GO" id="GO:0003677">
    <property type="term" value="F:DNA binding"/>
    <property type="evidence" value="ECO:0007669"/>
    <property type="project" value="UniProtKB-UniRule"/>
</dbReference>
<dbReference type="NCBIfam" id="NF003996">
    <property type="entry name" value="PRK05472.2-5"/>
    <property type="match status" value="1"/>
</dbReference>
<keyword evidence="5 7" id="KW-0238">DNA-binding</keyword>
<reference evidence="9 11" key="1">
    <citation type="submission" date="2015-09" db="EMBL/GenBank/DDBJ databases">
        <authorList>
            <consortium name="Pathogen Informatics"/>
        </authorList>
    </citation>
    <scope>NUCLEOTIDE SEQUENCE [LARGE SCALE GENOMIC DNA]</scope>
    <source>
        <strain evidence="9 11">2789STDY5834970</strain>
    </source>
</reference>
<evidence type="ECO:0000313" key="11">
    <source>
        <dbReference type="Proteomes" id="UP000095649"/>
    </source>
</evidence>
<accession>A0A173VC83</accession>
<reference evidence="10" key="3">
    <citation type="submission" date="2017-07" db="EMBL/GenBank/DDBJ databases">
        <authorList>
            <person name="Sun Z.S."/>
            <person name="Albrecht U."/>
            <person name="Echele G."/>
            <person name="Lee C.C."/>
        </authorList>
    </citation>
    <scope>NUCLEOTIDE SEQUENCE</scope>
    <source>
        <strain evidence="10">CNCM I 4644</strain>
    </source>
</reference>
<evidence type="ECO:0000256" key="5">
    <source>
        <dbReference type="ARBA" id="ARBA00023125"/>
    </source>
</evidence>
<evidence type="ECO:0000256" key="4">
    <source>
        <dbReference type="ARBA" id="ARBA00023027"/>
    </source>
</evidence>
<evidence type="ECO:0000256" key="3">
    <source>
        <dbReference type="ARBA" id="ARBA00023015"/>
    </source>
</evidence>
<dbReference type="GO" id="GO:0045892">
    <property type="term" value="P:negative regulation of DNA-templated transcription"/>
    <property type="evidence" value="ECO:0007669"/>
    <property type="project" value="InterPro"/>
</dbReference>
<dbReference type="GO" id="GO:0051775">
    <property type="term" value="P:response to redox state"/>
    <property type="evidence" value="ECO:0007669"/>
    <property type="project" value="InterPro"/>
</dbReference>
<protein>
    <recommendedName>
        <fullName evidence="7">Redox-sensing transcriptional repressor Rex</fullName>
    </recommendedName>
</protein>
<dbReference type="GO" id="GO:0005737">
    <property type="term" value="C:cytoplasm"/>
    <property type="evidence" value="ECO:0007669"/>
    <property type="project" value="UniProtKB-SubCell"/>
</dbReference>
<keyword evidence="2 7" id="KW-0678">Repressor</keyword>
<dbReference type="SMART" id="SM00881">
    <property type="entry name" value="CoA_binding"/>
    <property type="match status" value="1"/>
</dbReference>
<dbReference type="Pfam" id="PF06971">
    <property type="entry name" value="Put_DNA-bind_N"/>
    <property type="match status" value="1"/>
</dbReference>
<feature type="domain" description="CoA-binding" evidence="8">
    <location>
        <begin position="83"/>
        <end position="183"/>
    </location>
</feature>